<evidence type="ECO:0000259" key="1">
    <source>
        <dbReference type="Pfam" id="PF00501"/>
    </source>
</evidence>
<dbReference type="PANTHER" id="PTHR43767:SF1">
    <property type="entry name" value="NONRIBOSOMAL PEPTIDE SYNTHASE PES1 (EUROFUNG)-RELATED"/>
    <property type="match status" value="1"/>
</dbReference>
<gene>
    <name evidence="3" type="ORF">GCM10009823_32140</name>
</gene>
<evidence type="ECO:0000259" key="2">
    <source>
        <dbReference type="Pfam" id="PF13193"/>
    </source>
</evidence>
<evidence type="ECO:0000313" key="3">
    <source>
        <dbReference type="EMBL" id="GAA2106243.1"/>
    </source>
</evidence>
<dbReference type="InterPro" id="IPR000873">
    <property type="entry name" value="AMP-dep_synth/lig_dom"/>
</dbReference>
<dbReference type="InterPro" id="IPR020845">
    <property type="entry name" value="AMP-binding_CS"/>
</dbReference>
<dbReference type="EMBL" id="BAAAPZ010000019">
    <property type="protein sequence ID" value="GAA2106243.1"/>
    <property type="molecule type" value="Genomic_DNA"/>
</dbReference>
<dbReference type="GO" id="GO:0016874">
    <property type="term" value="F:ligase activity"/>
    <property type="evidence" value="ECO:0007669"/>
    <property type="project" value="UniProtKB-KW"/>
</dbReference>
<dbReference type="SUPFAM" id="SSF56801">
    <property type="entry name" value="Acetyl-CoA synthetase-like"/>
    <property type="match status" value="1"/>
</dbReference>
<dbReference type="PANTHER" id="PTHR43767">
    <property type="entry name" value="LONG-CHAIN-FATTY-ACID--COA LIGASE"/>
    <property type="match status" value="1"/>
</dbReference>
<dbReference type="CDD" id="cd17631">
    <property type="entry name" value="FACL_FadD13-like"/>
    <property type="match status" value="1"/>
</dbReference>
<comment type="caution">
    <text evidence="3">The sequence shown here is derived from an EMBL/GenBank/DDBJ whole genome shotgun (WGS) entry which is preliminary data.</text>
</comment>
<keyword evidence="4" id="KW-1185">Reference proteome</keyword>
<dbReference type="InterPro" id="IPR025110">
    <property type="entry name" value="AMP-bd_C"/>
</dbReference>
<dbReference type="InterPro" id="IPR042099">
    <property type="entry name" value="ANL_N_sf"/>
</dbReference>
<sequence length="515" mass="56005">MQITQSLHRAVQAVPHEVCTVFGERKRTFAEVADRVARFAGALQRLGVGDGERVGIYALNSDRYHEFLLAVPWAGGVVNPVNVRWSPAEVAYSLVDCQTEILLVDDAFIGTIAEVREKAPALRTVIHMGEHAAPDGVLDYEELISGTEPVEDVRRRDRDLYGIYYTGGTTGAPKGVMLDHRAMLTSAMGSSISAGTVALRGVLLHAAPMFHLADGAAGNQANLTLSTHVMVPSFTPAGVIEAIQEHGVTNLFLVPTMIQMLLDAPESASADFSTVEQVLYGASPMSETLLRRAQDVFANAGFIQAYGMTELAPVATVMSPADHGRPELARSCGRAAAHSEVRVVDPDDTELPPGDVGEIVARGDHVMQGYWNKPEETEAALRGGWMHTGDMGYMNEDGYFFVVDRLKDMIITGGENVYSVEVENVLAKIPQVESVAVVGAPDEEWGERVHAFVILREGETLTLEEVQAFCKEHIANYKIPRSMEIVPVFPLSGAGKILKRDLRKELWDDAGRSVN</sequence>
<feature type="domain" description="AMP-dependent synthetase/ligase" evidence="1">
    <location>
        <begin position="8"/>
        <end position="371"/>
    </location>
</feature>
<evidence type="ECO:0000313" key="4">
    <source>
        <dbReference type="Proteomes" id="UP001500984"/>
    </source>
</evidence>
<dbReference type="Gene3D" id="3.40.50.12780">
    <property type="entry name" value="N-terminal domain of ligase-like"/>
    <property type="match status" value="1"/>
</dbReference>
<dbReference type="Pfam" id="PF00501">
    <property type="entry name" value="AMP-binding"/>
    <property type="match status" value="1"/>
</dbReference>
<feature type="domain" description="AMP-binding enzyme C-terminal" evidence="2">
    <location>
        <begin position="421"/>
        <end position="496"/>
    </location>
</feature>
<dbReference type="Proteomes" id="UP001500984">
    <property type="component" value="Unassembled WGS sequence"/>
</dbReference>
<name>A0ABN2X6V6_9MICO</name>
<dbReference type="NCBIfam" id="NF004837">
    <property type="entry name" value="PRK06187.1"/>
    <property type="match status" value="1"/>
</dbReference>
<dbReference type="Pfam" id="PF13193">
    <property type="entry name" value="AMP-binding_C"/>
    <property type="match status" value="1"/>
</dbReference>
<dbReference type="Gene3D" id="3.30.300.30">
    <property type="match status" value="1"/>
</dbReference>
<proteinExistence type="predicted"/>
<protein>
    <submittedName>
        <fullName evidence="3">Long-chain fatty acid--CoA ligase</fullName>
    </submittedName>
</protein>
<accession>A0ABN2X6V6</accession>
<reference evidence="3 4" key="1">
    <citation type="journal article" date="2019" name="Int. J. Syst. Evol. Microbiol.">
        <title>The Global Catalogue of Microorganisms (GCM) 10K type strain sequencing project: providing services to taxonomists for standard genome sequencing and annotation.</title>
        <authorList>
            <consortium name="The Broad Institute Genomics Platform"/>
            <consortium name="The Broad Institute Genome Sequencing Center for Infectious Disease"/>
            <person name="Wu L."/>
            <person name="Ma J."/>
        </authorList>
    </citation>
    <scope>NUCLEOTIDE SEQUENCE [LARGE SCALE GENOMIC DNA]</scope>
    <source>
        <strain evidence="3 4">JCM 15900</strain>
    </source>
</reference>
<keyword evidence="3" id="KW-0436">Ligase</keyword>
<dbReference type="RefSeq" id="WP_344338521.1">
    <property type="nucleotide sequence ID" value="NZ_BAAAPZ010000019.1"/>
</dbReference>
<dbReference type="InterPro" id="IPR050237">
    <property type="entry name" value="ATP-dep_AMP-bd_enzyme"/>
</dbReference>
<dbReference type="InterPro" id="IPR045851">
    <property type="entry name" value="AMP-bd_C_sf"/>
</dbReference>
<organism evidence="3 4">
    <name type="scientific">Brevibacterium salitolerans</name>
    <dbReference type="NCBI Taxonomy" id="1403566"/>
    <lineage>
        <taxon>Bacteria</taxon>
        <taxon>Bacillati</taxon>
        <taxon>Actinomycetota</taxon>
        <taxon>Actinomycetes</taxon>
        <taxon>Micrococcales</taxon>
        <taxon>Brevibacteriaceae</taxon>
        <taxon>Brevibacterium</taxon>
    </lineage>
</organism>
<dbReference type="PROSITE" id="PS00455">
    <property type="entry name" value="AMP_BINDING"/>
    <property type="match status" value="1"/>
</dbReference>